<dbReference type="InterPro" id="IPR036928">
    <property type="entry name" value="AS_sf"/>
</dbReference>
<dbReference type="InterPro" id="IPR000120">
    <property type="entry name" value="Amidase"/>
</dbReference>
<accession>A0A2N7W892</accession>
<comment type="similarity">
    <text evidence="1">Belongs to the amidase family.</text>
</comment>
<dbReference type="RefSeq" id="WP_102609381.1">
    <property type="nucleotide sequence ID" value="NZ_CADIKD010000001.1"/>
</dbReference>
<evidence type="ECO:0000259" key="2">
    <source>
        <dbReference type="Pfam" id="PF01425"/>
    </source>
</evidence>
<sequence>MDFSEYRQYDALGLANLVATRQTSPAELLEIAIARADAIDPSINAIVVRMDKLARERARETLAGPFSGVPFLSKNLQQQHAGVMSAQGCRGIFRSGIYPDRHAEITARWLKSGIVMFGQTNTPEFGLPPITEPLLFGPTNNPWDLQRSPGGSSGGSAAAIAAGIVPMAGGNDVGGSIRIPASACGLFGFKPGRGRTPWGPEQGEMMHGAAVNHVLTRSVRDSAAMLDASHGKELPASFHLHPPERPYLEEVGTSPGRLRIAFSSRSPLGTEISSEATLAVNNTAKLLESMGHYVEVREPRINWDQMYDDVMTMMYANAAHFVTKTQEMTGCGKDGFEPDTWLMARFGQAIRADEYVTSLSRWQDYQRITNEFLATYDVYMTPTVAYPPSLTGTNATPRREQIVVDFLQSIGLSRTLLKTSKLKQKVLDTLMHVPFTELANLTGTPAMSVPLHWTADSLPLGVHFMAGPSQEAVLFRLAAQLEEAQPWFNRVPSLKV</sequence>
<dbReference type="PANTHER" id="PTHR11895:SF7">
    <property type="entry name" value="GLUTAMYL-TRNA(GLN) AMIDOTRANSFERASE SUBUNIT A, MITOCHONDRIAL"/>
    <property type="match status" value="1"/>
</dbReference>
<evidence type="ECO:0000313" key="3">
    <source>
        <dbReference type="EMBL" id="PMS25609.1"/>
    </source>
</evidence>
<dbReference type="EMBL" id="PNYB01000006">
    <property type="protein sequence ID" value="PMS25609.1"/>
    <property type="molecule type" value="Genomic_DNA"/>
</dbReference>
<evidence type="ECO:0000256" key="1">
    <source>
        <dbReference type="ARBA" id="ARBA00009199"/>
    </source>
</evidence>
<gene>
    <name evidence="3" type="ORF">C0Z19_08525</name>
</gene>
<protein>
    <submittedName>
        <fullName evidence="3">Amidase</fullName>
    </submittedName>
</protein>
<keyword evidence="4" id="KW-1185">Reference proteome</keyword>
<dbReference type="InterPro" id="IPR023631">
    <property type="entry name" value="Amidase_dom"/>
</dbReference>
<dbReference type="GO" id="GO:0003824">
    <property type="term" value="F:catalytic activity"/>
    <property type="evidence" value="ECO:0007669"/>
    <property type="project" value="InterPro"/>
</dbReference>
<dbReference type="Gene3D" id="3.90.1300.10">
    <property type="entry name" value="Amidase signature (AS) domain"/>
    <property type="match status" value="1"/>
</dbReference>
<dbReference type="AlphaFoldDB" id="A0A2N7W892"/>
<comment type="caution">
    <text evidence="3">The sequence shown here is derived from an EMBL/GenBank/DDBJ whole genome shotgun (WGS) entry which is preliminary data.</text>
</comment>
<reference evidence="3 4" key="1">
    <citation type="submission" date="2018-01" db="EMBL/GenBank/DDBJ databases">
        <title>Whole genome analyses suggest that Burkholderia sensu lato contains two further novel genera in the rhizoxinica-symbiotica group Mycetohabitans gen. nov., and Trinickia gen. nov.: implications for the evolution of diazotrophy and nodulation in the Burkholderiaceae.</title>
        <authorList>
            <person name="Estrada-de los Santos P."/>
            <person name="Palmer M."/>
            <person name="Chavez-Ramirez B."/>
            <person name="Beukes C."/>
            <person name="Steenkamp E.T."/>
            <person name="Hirsch A.M."/>
            <person name="Manyaka P."/>
            <person name="Maluk M."/>
            <person name="Lafos M."/>
            <person name="Crook M."/>
            <person name="Gross E."/>
            <person name="Simon M.F."/>
            <person name="Bueno dos Reis Junior F."/>
            <person name="Poole P.S."/>
            <person name="Venter S.N."/>
            <person name="James E.K."/>
        </authorList>
    </citation>
    <scope>NUCLEOTIDE SEQUENCE [LARGE SCALE GENOMIC DNA]</scope>
    <source>
        <strain evidence="3 4">GP25-8</strain>
    </source>
</reference>
<dbReference type="Proteomes" id="UP000235347">
    <property type="component" value="Unassembled WGS sequence"/>
</dbReference>
<proteinExistence type="inferred from homology"/>
<dbReference type="PANTHER" id="PTHR11895">
    <property type="entry name" value="TRANSAMIDASE"/>
    <property type="match status" value="1"/>
</dbReference>
<dbReference type="InterPro" id="IPR020556">
    <property type="entry name" value="Amidase_CS"/>
</dbReference>
<name>A0A2N7W892_9BURK</name>
<organism evidence="3 4">
    <name type="scientific">Trinickia soli</name>
    <dbReference type="NCBI Taxonomy" id="380675"/>
    <lineage>
        <taxon>Bacteria</taxon>
        <taxon>Pseudomonadati</taxon>
        <taxon>Pseudomonadota</taxon>
        <taxon>Betaproteobacteria</taxon>
        <taxon>Burkholderiales</taxon>
        <taxon>Burkholderiaceae</taxon>
        <taxon>Trinickia</taxon>
    </lineage>
</organism>
<dbReference type="PROSITE" id="PS00571">
    <property type="entry name" value="AMIDASES"/>
    <property type="match status" value="1"/>
</dbReference>
<feature type="domain" description="Amidase" evidence="2">
    <location>
        <begin position="27"/>
        <end position="474"/>
    </location>
</feature>
<dbReference type="SUPFAM" id="SSF75304">
    <property type="entry name" value="Amidase signature (AS) enzymes"/>
    <property type="match status" value="1"/>
</dbReference>
<evidence type="ECO:0000313" key="4">
    <source>
        <dbReference type="Proteomes" id="UP000235347"/>
    </source>
</evidence>
<dbReference type="Pfam" id="PF01425">
    <property type="entry name" value="Amidase"/>
    <property type="match status" value="1"/>
</dbReference>